<dbReference type="InterPro" id="IPR012464">
    <property type="entry name" value="DUF1676"/>
</dbReference>
<keyword evidence="3" id="KW-0732">Signal</keyword>
<evidence type="ECO:0000313" key="5">
    <source>
        <dbReference type="Proteomes" id="UP000410492"/>
    </source>
</evidence>
<keyword evidence="2" id="KW-0812">Transmembrane</keyword>
<feature type="transmembrane region" description="Helical" evidence="2">
    <location>
        <begin position="190"/>
        <end position="209"/>
    </location>
</feature>
<evidence type="ECO:0000256" key="1">
    <source>
        <dbReference type="SAM" id="MobiDB-lite"/>
    </source>
</evidence>
<evidence type="ECO:0000256" key="3">
    <source>
        <dbReference type="SAM" id="SignalP"/>
    </source>
</evidence>
<dbReference type="EMBL" id="CAACVG010000110">
    <property type="protein sequence ID" value="VEN33546.1"/>
    <property type="molecule type" value="Genomic_DNA"/>
</dbReference>
<dbReference type="AlphaFoldDB" id="A0A653BDA1"/>
<dbReference type="Proteomes" id="UP000410492">
    <property type="component" value="Unassembled WGS sequence"/>
</dbReference>
<name>A0A653BDA1_CALMS</name>
<dbReference type="GO" id="GO:0016020">
    <property type="term" value="C:membrane"/>
    <property type="evidence" value="ECO:0007669"/>
    <property type="project" value="TreeGrafter"/>
</dbReference>
<dbReference type="OrthoDB" id="8196390at2759"/>
<dbReference type="Pfam" id="PF07898">
    <property type="entry name" value="DUF1676"/>
    <property type="match status" value="1"/>
</dbReference>
<keyword evidence="2" id="KW-0472">Membrane</keyword>
<feature type="chain" id="PRO_5024856175" description="Osiris 2" evidence="3">
    <location>
        <begin position="20"/>
        <end position="325"/>
    </location>
</feature>
<accession>A0A653BDA1</accession>
<keyword evidence="5" id="KW-1185">Reference proteome</keyword>
<sequence>MLDAAKWVFLCSGLSLVALQNVQFQGPAIEDDGRQGRNLLDWIGYGTGPDTDPYIARTNAACLNGELAECFKKQALNSFEDFFNKPQYQLSENARIKRMPENQLRQLVQEPYEFSESPRADESEWDQLVKFAKRKVERFLKSTTFELDFNDEVTERGRYTPRFLDEIVGEIDVIEDKKDSLFKRKQLKKLFIPLLLVLKLFKLKLLLFLPLILGLASFKKFLGFLALIIPGAIAFFNFCKPSFQQGGSFFAKQPQYSSSGVAYPHHHVQQHEYNEYPPYGSPGAWRANEEAAQNIAYNGWSQYRGNDKGIQAEPETTKKSILPDS</sequence>
<protein>
    <recommendedName>
        <fullName evidence="6">Osiris 2</fullName>
    </recommendedName>
</protein>
<feature type="region of interest" description="Disordered" evidence="1">
    <location>
        <begin position="301"/>
        <end position="325"/>
    </location>
</feature>
<keyword evidence="2" id="KW-1133">Transmembrane helix</keyword>
<feature type="transmembrane region" description="Helical" evidence="2">
    <location>
        <begin position="221"/>
        <end position="238"/>
    </location>
</feature>
<proteinExistence type="predicted"/>
<organism evidence="4 5">
    <name type="scientific">Callosobruchus maculatus</name>
    <name type="common">Southern cowpea weevil</name>
    <name type="synonym">Pulse bruchid</name>
    <dbReference type="NCBI Taxonomy" id="64391"/>
    <lineage>
        <taxon>Eukaryota</taxon>
        <taxon>Metazoa</taxon>
        <taxon>Ecdysozoa</taxon>
        <taxon>Arthropoda</taxon>
        <taxon>Hexapoda</taxon>
        <taxon>Insecta</taxon>
        <taxon>Pterygota</taxon>
        <taxon>Neoptera</taxon>
        <taxon>Endopterygota</taxon>
        <taxon>Coleoptera</taxon>
        <taxon>Polyphaga</taxon>
        <taxon>Cucujiformia</taxon>
        <taxon>Chrysomeloidea</taxon>
        <taxon>Chrysomelidae</taxon>
        <taxon>Bruchinae</taxon>
        <taxon>Bruchini</taxon>
        <taxon>Callosobruchus</taxon>
    </lineage>
</organism>
<dbReference type="PANTHER" id="PTHR21879:SF10">
    <property type="entry name" value="LP14110P"/>
    <property type="match status" value="1"/>
</dbReference>
<evidence type="ECO:0000313" key="4">
    <source>
        <dbReference type="EMBL" id="VEN33546.1"/>
    </source>
</evidence>
<feature type="signal peptide" evidence="3">
    <location>
        <begin position="1"/>
        <end position="19"/>
    </location>
</feature>
<evidence type="ECO:0008006" key="6">
    <source>
        <dbReference type="Google" id="ProtNLM"/>
    </source>
</evidence>
<dbReference type="PANTHER" id="PTHR21879">
    <property type="entry name" value="FI03362P-RELATED-RELATED"/>
    <property type="match status" value="1"/>
</dbReference>
<evidence type="ECO:0000256" key="2">
    <source>
        <dbReference type="SAM" id="Phobius"/>
    </source>
</evidence>
<gene>
    <name evidence="4" type="ORF">CALMAC_LOCUS68</name>
</gene>
<reference evidence="4 5" key="1">
    <citation type="submission" date="2019-01" db="EMBL/GenBank/DDBJ databases">
        <authorList>
            <person name="Sayadi A."/>
        </authorList>
    </citation>
    <scope>NUCLEOTIDE SEQUENCE [LARGE SCALE GENOMIC DNA]</scope>
</reference>